<sequence>MGIKIVTDSTSYIPKDIAKELDIKVVSLNVIMGEKSYREVELINEDFYEEMERVGEIPTSSQPSIEEVKSAFEEIVKNGDTVVGIFISSDMSGTYQTANMIKNMVLEEYEDGEIYILDSRSNCMQMGYAAIEAARAAKESLSIEEVIKRANNVIENSKFLFMPETLKYLKKGGRIGSAAALLGGILKIVPILTVEDGKTTVFNKVRTRKRAINTVIDSVISDIKNNGVLGVTVHHINCEEEGVNLKNELQLKLKETGYEVPILLESIGPIIGLHVGPGSIGVVYYTKN</sequence>
<keyword evidence="3" id="KW-1185">Reference proteome</keyword>
<dbReference type="KEGG" id="cbv:U729_1584"/>
<dbReference type="PANTHER" id="PTHR33434:SF2">
    <property type="entry name" value="FATTY ACID-BINDING PROTEIN TM_1468"/>
    <property type="match status" value="1"/>
</dbReference>
<evidence type="ECO:0000313" key="3">
    <source>
        <dbReference type="Proteomes" id="UP000030635"/>
    </source>
</evidence>
<protein>
    <submittedName>
        <fullName evidence="2">EDD, DegV family domain protein</fullName>
    </submittedName>
</protein>
<dbReference type="InterPro" id="IPR050270">
    <property type="entry name" value="DegV_domain_contain"/>
</dbReference>
<dbReference type="RefSeq" id="WP_039313358.1">
    <property type="nucleotide sequence ID" value="NZ_CP006905.1"/>
</dbReference>
<keyword evidence="1" id="KW-0446">Lipid-binding</keyword>
<organism evidence="2 3">
    <name type="scientific">Clostridium baratii str. Sullivan</name>
    <dbReference type="NCBI Taxonomy" id="1415775"/>
    <lineage>
        <taxon>Bacteria</taxon>
        <taxon>Bacillati</taxon>
        <taxon>Bacillota</taxon>
        <taxon>Clostridia</taxon>
        <taxon>Eubacteriales</taxon>
        <taxon>Clostridiaceae</taxon>
        <taxon>Clostridium</taxon>
    </lineage>
</organism>
<dbReference type="GO" id="GO:0008289">
    <property type="term" value="F:lipid binding"/>
    <property type="evidence" value="ECO:0007669"/>
    <property type="project" value="UniProtKB-KW"/>
</dbReference>
<dbReference type="STRING" id="1561.NPD11_1428"/>
<dbReference type="SUPFAM" id="SSF82549">
    <property type="entry name" value="DAK1/DegV-like"/>
    <property type="match status" value="1"/>
</dbReference>
<dbReference type="Proteomes" id="UP000030635">
    <property type="component" value="Chromosome"/>
</dbReference>
<dbReference type="OrthoDB" id="9780216at2"/>
<dbReference type="PANTHER" id="PTHR33434">
    <property type="entry name" value="DEGV DOMAIN-CONTAINING PROTEIN DR_1986-RELATED"/>
    <property type="match status" value="1"/>
</dbReference>
<dbReference type="Gene3D" id="3.30.1180.10">
    <property type="match status" value="1"/>
</dbReference>
<proteinExistence type="predicted"/>
<evidence type="ECO:0000256" key="1">
    <source>
        <dbReference type="ARBA" id="ARBA00023121"/>
    </source>
</evidence>
<dbReference type="PROSITE" id="PS51482">
    <property type="entry name" value="DEGV"/>
    <property type="match status" value="1"/>
</dbReference>
<dbReference type="InterPro" id="IPR003797">
    <property type="entry name" value="DegV"/>
</dbReference>
<dbReference type="eggNOG" id="COG1307">
    <property type="taxonomic scope" value="Bacteria"/>
</dbReference>
<dbReference type="HOGENOM" id="CLU_048251_4_3_9"/>
<dbReference type="Pfam" id="PF02645">
    <property type="entry name" value="DegV"/>
    <property type="match status" value="1"/>
</dbReference>
<dbReference type="Gene3D" id="3.40.50.10170">
    <property type="match status" value="1"/>
</dbReference>
<gene>
    <name evidence="2" type="ORF">U729_1584</name>
</gene>
<evidence type="ECO:0000313" key="2">
    <source>
        <dbReference type="EMBL" id="AIY83897.1"/>
    </source>
</evidence>
<accession>A0A0A7FWB7</accession>
<dbReference type="NCBIfam" id="TIGR00762">
    <property type="entry name" value="DegV"/>
    <property type="match status" value="1"/>
</dbReference>
<dbReference type="InterPro" id="IPR043168">
    <property type="entry name" value="DegV_C"/>
</dbReference>
<dbReference type="EMBL" id="CP006905">
    <property type="protein sequence ID" value="AIY83897.1"/>
    <property type="molecule type" value="Genomic_DNA"/>
</dbReference>
<dbReference type="AlphaFoldDB" id="A0A0A7FWB7"/>
<name>A0A0A7FWB7_9CLOT</name>
<reference evidence="2 3" key="1">
    <citation type="journal article" date="2015" name="Infect. Genet. Evol.">
        <title>Genomic sequences of six botulinum neurotoxin-producing strains representing three clostridial species illustrate the mobility and diversity of botulinum neurotoxin genes.</title>
        <authorList>
            <person name="Smith T.J."/>
            <person name="Hill K.K."/>
            <person name="Xie G."/>
            <person name="Foley B.T."/>
            <person name="Williamson C.H."/>
            <person name="Foster J.T."/>
            <person name="Johnson S.L."/>
            <person name="Chertkov O."/>
            <person name="Teshima H."/>
            <person name="Gibbons H.S."/>
            <person name="Johnsky L.A."/>
            <person name="Karavis M.A."/>
            <person name="Smith L.A."/>
        </authorList>
    </citation>
    <scope>NUCLEOTIDE SEQUENCE [LARGE SCALE GENOMIC DNA]</scope>
    <source>
        <strain evidence="2">Sullivan</strain>
    </source>
</reference>